<dbReference type="AlphaFoldDB" id="A0A1B6QEM4"/>
<dbReference type="InParanoid" id="A0A1B6QEM4"/>
<reference evidence="1 2" key="1">
    <citation type="journal article" date="2009" name="Nature">
        <title>The Sorghum bicolor genome and the diversification of grasses.</title>
        <authorList>
            <person name="Paterson A.H."/>
            <person name="Bowers J.E."/>
            <person name="Bruggmann R."/>
            <person name="Dubchak I."/>
            <person name="Grimwood J."/>
            <person name="Gundlach H."/>
            <person name="Haberer G."/>
            <person name="Hellsten U."/>
            <person name="Mitros T."/>
            <person name="Poliakov A."/>
            <person name="Schmutz J."/>
            <person name="Spannagl M."/>
            <person name="Tang H."/>
            <person name="Wang X."/>
            <person name="Wicker T."/>
            <person name="Bharti A.K."/>
            <person name="Chapman J."/>
            <person name="Feltus F.A."/>
            <person name="Gowik U."/>
            <person name="Grigoriev I.V."/>
            <person name="Lyons E."/>
            <person name="Maher C.A."/>
            <person name="Martis M."/>
            <person name="Narechania A."/>
            <person name="Otillar R.P."/>
            <person name="Penning B.W."/>
            <person name="Salamov A.A."/>
            <person name="Wang Y."/>
            <person name="Zhang L."/>
            <person name="Carpita N.C."/>
            <person name="Freeling M."/>
            <person name="Gingle A.R."/>
            <person name="Hash C.T."/>
            <person name="Keller B."/>
            <person name="Klein P."/>
            <person name="Kresovich S."/>
            <person name="McCann M.C."/>
            <person name="Ming R."/>
            <person name="Peterson D.G."/>
            <person name="Mehboob-ur-Rahman"/>
            <person name="Ware D."/>
            <person name="Westhoff P."/>
            <person name="Mayer K.F."/>
            <person name="Messing J."/>
            <person name="Rokhsar D.S."/>
        </authorList>
    </citation>
    <scope>NUCLEOTIDE SEQUENCE [LARGE SCALE GENOMIC DNA]</scope>
    <source>
        <strain evidence="2">cv. BTx623</strain>
    </source>
</reference>
<dbReference type="Gramene" id="KXG36365">
    <property type="protein sequence ID" value="KXG36365"/>
    <property type="gene ID" value="SORBI_3002G322100"/>
</dbReference>
<evidence type="ECO:0000313" key="2">
    <source>
        <dbReference type="Proteomes" id="UP000000768"/>
    </source>
</evidence>
<organism evidence="1 2">
    <name type="scientific">Sorghum bicolor</name>
    <name type="common">Sorghum</name>
    <name type="synonym">Sorghum vulgare</name>
    <dbReference type="NCBI Taxonomy" id="4558"/>
    <lineage>
        <taxon>Eukaryota</taxon>
        <taxon>Viridiplantae</taxon>
        <taxon>Streptophyta</taxon>
        <taxon>Embryophyta</taxon>
        <taxon>Tracheophyta</taxon>
        <taxon>Spermatophyta</taxon>
        <taxon>Magnoliopsida</taxon>
        <taxon>Liliopsida</taxon>
        <taxon>Poales</taxon>
        <taxon>Poaceae</taxon>
        <taxon>PACMAD clade</taxon>
        <taxon>Panicoideae</taxon>
        <taxon>Andropogonodae</taxon>
        <taxon>Andropogoneae</taxon>
        <taxon>Sorghinae</taxon>
        <taxon>Sorghum</taxon>
    </lineage>
</organism>
<name>A0A1B6QEM4_SORBI</name>
<dbReference type="EMBL" id="CM000761">
    <property type="protein sequence ID" value="KXG36365.1"/>
    <property type="molecule type" value="Genomic_DNA"/>
</dbReference>
<keyword evidence="2" id="KW-1185">Reference proteome</keyword>
<gene>
    <name evidence="1" type="ORF">SORBI_3002G322100</name>
</gene>
<proteinExistence type="predicted"/>
<accession>A0A1B6QEM4</accession>
<sequence>MRWRRRWRPLAPPNTAALAWPPVFPNFVFTIQAWRATTSQTVPNASPLKLIYTAQAANVTHPVPLFFWEDRILNNEFGSLFLFLFASWRNDYRSL</sequence>
<dbReference type="Proteomes" id="UP000000768">
    <property type="component" value="Chromosome 2"/>
</dbReference>
<protein>
    <submittedName>
        <fullName evidence="1">Uncharacterized protein</fullName>
    </submittedName>
</protein>
<reference evidence="2" key="2">
    <citation type="journal article" date="2018" name="Plant J.">
        <title>The Sorghum bicolor reference genome: improved assembly, gene annotations, a transcriptome atlas, and signatures of genome organization.</title>
        <authorList>
            <person name="McCormick R.F."/>
            <person name="Truong S.K."/>
            <person name="Sreedasyam A."/>
            <person name="Jenkins J."/>
            <person name="Shu S."/>
            <person name="Sims D."/>
            <person name="Kennedy M."/>
            <person name="Amirebrahimi M."/>
            <person name="Weers B.D."/>
            <person name="McKinley B."/>
            <person name="Mattison A."/>
            <person name="Morishige D.T."/>
            <person name="Grimwood J."/>
            <person name="Schmutz J."/>
            <person name="Mullet J.E."/>
        </authorList>
    </citation>
    <scope>NUCLEOTIDE SEQUENCE [LARGE SCALE GENOMIC DNA]</scope>
    <source>
        <strain evidence="2">cv. BTx623</strain>
    </source>
</reference>
<evidence type="ECO:0000313" key="1">
    <source>
        <dbReference type="EMBL" id="KXG36365.1"/>
    </source>
</evidence>